<organism evidence="7 8">
    <name type="scientific">Pseudoleptotrichia goodfellowii</name>
    <dbReference type="NCBI Taxonomy" id="157692"/>
    <lineage>
        <taxon>Bacteria</taxon>
        <taxon>Fusobacteriati</taxon>
        <taxon>Fusobacteriota</taxon>
        <taxon>Fusobacteriia</taxon>
        <taxon>Fusobacteriales</taxon>
        <taxon>Leptotrichiaceae</taxon>
        <taxon>Pseudoleptotrichia</taxon>
    </lineage>
</organism>
<evidence type="ECO:0000256" key="2">
    <source>
        <dbReference type="ARBA" id="ARBA00022630"/>
    </source>
</evidence>
<dbReference type="PIRSF" id="PIRSF005426">
    <property type="entry name" value="Frp"/>
    <property type="match status" value="1"/>
</dbReference>
<feature type="domain" description="Nitroreductase" evidence="6">
    <location>
        <begin position="111"/>
        <end position="163"/>
    </location>
</feature>
<name>A0A510JDB1_9FUSO</name>
<dbReference type="SUPFAM" id="SSF55469">
    <property type="entry name" value="FMN-dependent nitroreductase-like"/>
    <property type="match status" value="1"/>
</dbReference>
<dbReference type="EMBL" id="AP019822">
    <property type="protein sequence ID" value="BBM36053.1"/>
    <property type="molecule type" value="Genomic_DNA"/>
</dbReference>
<dbReference type="OrthoDB" id="9775805at2"/>
<dbReference type="STRING" id="714315.GCA_000516535_00976"/>
<evidence type="ECO:0000256" key="5">
    <source>
        <dbReference type="PIRNR" id="PIRNR005426"/>
    </source>
</evidence>
<accession>A0A510JDB1</accession>
<keyword evidence="4 5" id="KW-0560">Oxidoreductase</keyword>
<evidence type="ECO:0000256" key="3">
    <source>
        <dbReference type="ARBA" id="ARBA00022643"/>
    </source>
</evidence>
<reference evidence="7 8" key="1">
    <citation type="submission" date="2019-07" db="EMBL/GenBank/DDBJ databases">
        <title>Complete Genome Sequence of Leptotrichia goodfellowii Strain JCM 16774.</title>
        <authorList>
            <person name="Watanabe S."/>
            <person name="Cui L."/>
        </authorList>
    </citation>
    <scope>NUCLEOTIDE SEQUENCE [LARGE SCALE GENOMIC DNA]</scope>
    <source>
        <strain evidence="7 8">JCM16774</strain>
    </source>
</reference>
<dbReference type="InterPro" id="IPR029479">
    <property type="entry name" value="Nitroreductase"/>
</dbReference>
<comment type="similarity">
    <text evidence="1 5">Belongs to the flavin oxidoreductase frp family.</text>
</comment>
<evidence type="ECO:0000256" key="1">
    <source>
        <dbReference type="ARBA" id="ARBA00008366"/>
    </source>
</evidence>
<proteinExistence type="inferred from homology"/>
<protein>
    <submittedName>
        <fullName evidence="7">Nitroreductase family protein</fullName>
    </submittedName>
</protein>
<sequence length="250" mass="28559">MNEVIKQLQNRRSVREFTGEKVKDEDLKLILETAQRYSNWAHGQQTSLIVVRDKEKIKKIAELSGGQKHIEAADVFILILIDFYRVVYAVESIGGEISIPKSVEGLMIGTGDAGIMVNAIQTAAESLGYGTTTIGGVRVNPDAIAEMFDLPEYVFPVFGTTIGVPAENKLKSLKPRVPFESFAFEEKYDKKKVEEGVEKFETEYRKWWDENGFPEVPSYKETMKKYYSNYVKENYQKTEETLRKQGFIQK</sequence>
<dbReference type="AlphaFoldDB" id="A0A510JDB1"/>
<dbReference type="InterPro" id="IPR016446">
    <property type="entry name" value="Flavin_OxRdtase_Frp"/>
</dbReference>
<keyword evidence="5" id="KW-0521">NADP</keyword>
<gene>
    <name evidence="7" type="ORF">JCM16774_0985</name>
</gene>
<dbReference type="RefSeq" id="WP_026737459.1">
    <property type="nucleotide sequence ID" value="NZ_AP019822.1"/>
</dbReference>
<dbReference type="InterPro" id="IPR000415">
    <property type="entry name" value="Nitroreductase-like"/>
</dbReference>
<evidence type="ECO:0000259" key="6">
    <source>
        <dbReference type="Pfam" id="PF00881"/>
    </source>
</evidence>
<dbReference type="PANTHER" id="PTHR43425">
    <property type="entry name" value="OXYGEN-INSENSITIVE NADPH NITROREDUCTASE"/>
    <property type="match status" value="1"/>
</dbReference>
<dbReference type="Proteomes" id="UP000321606">
    <property type="component" value="Chromosome"/>
</dbReference>
<evidence type="ECO:0000256" key="4">
    <source>
        <dbReference type="ARBA" id="ARBA00023002"/>
    </source>
</evidence>
<keyword evidence="2 5" id="KW-0285">Flavoprotein</keyword>
<evidence type="ECO:0000313" key="7">
    <source>
        <dbReference type="EMBL" id="BBM36053.1"/>
    </source>
</evidence>
<dbReference type="Pfam" id="PF00881">
    <property type="entry name" value="Nitroreductase"/>
    <property type="match status" value="2"/>
</dbReference>
<dbReference type="PANTHER" id="PTHR43425:SF2">
    <property type="entry name" value="OXYGEN-INSENSITIVE NADPH NITROREDUCTASE"/>
    <property type="match status" value="1"/>
</dbReference>
<dbReference type="KEGG" id="lgo:JCM16774_0985"/>
<feature type="domain" description="Nitroreductase" evidence="6">
    <location>
        <begin position="9"/>
        <end position="70"/>
    </location>
</feature>
<keyword evidence="3 5" id="KW-0288">FMN</keyword>
<dbReference type="GO" id="GO:0016491">
    <property type="term" value="F:oxidoreductase activity"/>
    <property type="evidence" value="ECO:0007669"/>
    <property type="project" value="UniProtKB-UniRule"/>
</dbReference>
<evidence type="ECO:0000313" key="8">
    <source>
        <dbReference type="Proteomes" id="UP000321606"/>
    </source>
</evidence>
<dbReference type="Gene3D" id="3.40.109.10">
    <property type="entry name" value="NADH Oxidase"/>
    <property type="match status" value="1"/>
</dbReference>